<evidence type="ECO:0000313" key="3">
    <source>
        <dbReference type="EMBL" id="MEU3557384.1"/>
    </source>
</evidence>
<dbReference type="Gene3D" id="2.40.110.10">
    <property type="entry name" value="Butyryl-CoA Dehydrogenase, subunit A, domain 2"/>
    <property type="match status" value="1"/>
</dbReference>
<feature type="domain" description="Acyl-CoA dehydrogenase C-terminal" evidence="2">
    <location>
        <begin position="238"/>
        <end position="365"/>
    </location>
</feature>
<reference evidence="3 4" key="1">
    <citation type="submission" date="2024-06" db="EMBL/GenBank/DDBJ databases">
        <title>The Natural Products Discovery Center: Release of the First 8490 Sequenced Strains for Exploring Actinobacteria Biosynthetic Diversity.</title>
        <authorList>
            <person name="Kalkreuter E."/>
            <person name="Kautsar S.A."/>
            <person name="Yang D."/>
            <person name="Bader C.D."/>
            <person name="Teijaro C.N."/>
            <person name="Fluegel L."/>
            <person name="Davis C.M."/>
            <person name="Simpson J.R."/>
            <person name="Lauterbach L."/>
            <person name="Steele A.D."/>
            <person name="Gui C."/>
            <person name="Meng S."/>
            <person name="Li G."/>
            <person name="Viehrig K."/>
            <person name="Ye F."/>
            <person name="Su P."/>
            <person name="Kiefer A.F."/>
            <person name="Nichols A."/>
            <person name="Cepeda A.J."/>
            <person name="Yan W."/>
            <person name="Fan B."/>
            <person name="Jiang Y."/>
            <person name="Adhikari A."/>
            <person name="Zheng C.-J."/>
            <person name="Schuster L."/>
            <person name="Cowan T.M."/>
            <person name="Smanski M.J."/>
            <person name="Chevrette M.G."/>
            <person name="De Carvalho L.P.S."/>
            <person name="Shen B."/>
        </authorList>
    </citation>
    <scope>NUCLEOTIDE SEQUENCE [LARGE SCALE GENOMIC DNA]</scope>
    <source>
        <strain evidence="3 4">NPDC038104</strain>
    </source>
</reference>
<dbReference type="PANTHER" id="PTHR43884">
    <property type="entry name" value="ACYL-COA DEHYDROGENASE"/>
    <property type="match status" value="1"/>
</dbReference>
<evidence type="ECO:0000259" key="2">
    <source>
        <dbReference type="Pfam" id="PF08028"/>
    </source>
</evidence>
<comment type="caution">
    <text evidence="3">The sequence shown here is derived from an EMBL/GenBank/DDBJ whole genome shotgun (WGS) entry which is preliminary data.</text>
</comment>
<keyword evidence="1" id="KW-0560">Oxidoreductase</keyword>
<dbReference type="InterPro" id="IPR009100">
    <property type="entry name" value="AcylCoA_DH/oxidase_NM_dom_sf"/>
</dbReference>
<protein>
    <submittedName>
        <fullName evidence="3">Acyl-CoA dehydrogenase</fullName>
    </submittedName>
</protein>
<evidence type="ECO:0000313" key="4">
    <source>
        <dbReference type="Proteomes" id="UP001550850"/>
    </source>
</evidence>
<dbReference type="SUPFAM" id="SSF56645">
    <property type="entry name" value="Acyl-CoA dehydrogenase NM domain-like"/>
    <property type="match status" value="1"/>
</dbReference>
<dbReference type="InterPro" id="IPR013107">
    <property type="entry name" value="Acyl-CoA_DH_C"/>
</dbReference>
<dbReference type="Gene3D" id="1.20.140.10">
    <property type="entry name" value="Butyryl-CoA Dehydrogenase, subunit A, domain 3"/>
    <property type="match status" value="1"/>
</dbReference>
<dbReference type="EMBL" id="JBEZUR010000056">
    <property type="protein sequence ID" value="MEU3557384.1"/>
    <property type="molecule type" value="Genomic_DNA"/>
</dbReference>
<dbReference type="InterPro" id="IPR036250">
    <property type="entry name" value="AcylCo_DH-like_C"/>
</dbReference>
<dbReference type="PIRSF" id="PIRSF016578">
    <property type="entry name" value="HsaA"/>
    <property type="match status" value="1"/>
</dbReference>
<dbReference type="InterPro" id="IPR046373">
    <property type="entry name" value="Acyl-CoA_Oxase/DH_mid-dom_sf"/>
</dbReference>
<evidence type="ECO:0000256" key="1">
    <source>
        <dbReference type="ARBA" id="ARBA00023002"/>
    </source>
</evidence>
<dbReference type="PANTHER" id="PTHR43884:SF12">
    <property type="entry name" value="ISOVALERYL-COA DEHYDROGENASE, MITOCHONDRIAL-RELATED"/>
    <property type="match status" value="1"/>
</dbReference>
<accession>A0ABV2YNU9</accession>
<dbReference type="RefSeq" id="WP_108957273.1">
    <property type="nucleotide sequence ID" value="NZ_BEVZ01000013.1"/>
</dbReference>
<dbReference type="SUPFAM" id="SSF47203">
    <property type="entry name" value="Acyl-CoA dehydrogenase C-terminal domain-like"/>
    <property type="match status" value="1"/>
</dbReference>
<name>A0ABV2YNU9_9ACTN</name>
<sequence length="393" mass="42291">MTGTARLHLSPELPALLDRIDALGGSLDAGADAAEDLGRLPEHTARALLDTGIVAAELPRSLGGHEFAPLQLIETVERLSYHDAAAGWTMFALQLVTGSTAAFIGDAAAADLFPDVAGGEYALVAGHGTRPGRAVPEKDGYRVSGNWQFASGMAHATHVHSLIQVEGTGEMRILTMPKSQVVLDGNWDVLGLRATHSIDYHCHDVYVPHEYTYLATTTTPVNGDAVYRLGLVNMAAIGHTGWALGVGRRLLDELRKVAGARTGTRGAAVDTSQFHAEYATAEARLRSARAWVTEAWRDFEATLDAGDLLSTEQDTLLRLVLNHATSTAREVGGTVHRWAGSAAIRRGPIDRFLRDLHTGTQHITSSPLVLQHCGRWLSGPRPEARWNFLDLTG</sequence>
<keyword evidence="4" id="KW-1185">Reference proteome</keyword>
<dbReference type="InterPro" id="IPR037069">
    <property type="entry name" value="AcylCoA_DH/ox_N_sf"/>
</dbReference>
<organism evidence="3 4">
    <name type="scientific">Streptomyces fragilis</name>
    <dbReference type="NCBI Taxonomy" id="67301"/>
    <lineage>
        <taxon>Bacteria</taxon>
        <taxon>Bacillati</taxon>
        <taxon>Actinomycetota</taxon>
        <taxon>Actinomycetes</taxon>
        <taxon>Kitasatosporales</taxon>
        <taxon>Streptomycetaceae</taxon>
        <taxon>Streptomyces</taxon>
    </lineage>
</organism>
<dbReference type="Proteomes" id="UP001550850">
    <property type="component" value="Unassembled WGS sequence"/>
</dbReference>
<dbReference type="Pfam" id="PF08028">
    <property type="entry name" value="Acyl-CoA_dh_2"/>
    <property type="match status" value="1"/>
</dbReference>
<proteinExistence type="predicted"/>
<gene>
    <name evidence="3" type="ORF">AB0E65_24685</name>
</gene>
<dbReference type="Gene3D" id="1.10.540.10">
    <property type="entry name" value="Acyl-CoA dehydrogenase/oxidase, N-terminal domain"/>
    <property type="match status" value="1"/>
</dbReference>